<dbReference type="InterPro" id="IPR029787">
    <property type="entry name" value="Nucleotide_cyclase"/>
</dbReference>
<dbReference type="NCBIfam" id="TIGR00254">
    <property type="entry name" value="GGDEF"/>
    <property type="match status" value="1"/>
</dbReference>
<dbReference type="CDD" id="cd01949">
    <property type="entry name" value="GGDEF"/>
    <property type="match status" value="1"/>
</dbReference>
<gene>
    <name evidence="5" type="ORF">WG68_11585</name>
</gene>
<dbReference type="CDD" id="cd01948">
    <property type="entry name" value="EAL"/>
    <property type="match status" value="1"/>
</dbReference>
<dbReference type="SUPFAM" id="SSF55781">
    <property type="entry name" value="GAF domain-like"/>
    <property type="match status" value="1"/>
</dbReference>
<evidence type="ECO:0000256" key="1">
    <source>
        <dbReference type="ARBA" id="ARBA00012282"/>
    </source>
</evidence>
<name>A0A0M2V3C0_9GAMM</name>
<accession>A0A0M2V3C0</accession>
<dbReference type="PROSITE" id="PS50883">
    <property type="entry name" value="EAL"/>
    <property type="match status" value="1"/>
</dbReference>
<dbReference type="Pfam" id="PF00990">
    <property type="entry name" value="GGDEF"/>
    <property type="match status" value="1"/>
</dbReference>
<dbReference type="Gene3D" id="3.20.20.450">
    <property type="entry name" value="EAL domain"/>
    <property type="match status" value="1"/>
</dbReference>
<dbReference type="GO" id="GO:0071111">
    <property type="term" value="F:cyclic-guanylate-specific phosphodiesterase activity"/>
    <property type="evidence" value="ECO:0007669"/>
    <property type="project" value="UniProtKB-EC"/>
</dbReference>
<dbReference type="EC" id="3.1.4.52" evidence="1"/>
<dbReference type="Pfam" id="PF00563">
    <property type="entry name" value="EAL"/>
    <property type="match status" value="1"/>
</dbReference>
<evidence type="ECO:0000259" key="3">
    <source>
        <dbReference type="PROSITE" id="PS50883"/>
    </source>
</evidence>
<dbReference type="InterPro" id="IPR000160">
    <property type="entry name" value="GGDEF_dom"/>
</dbReference>
<dbReference type="InterPro" id="IPR052155">
    <property type="entry name" value="Biofilm_reg_signaling"/>
</dbReference>
<dbReference type="OrthoDB" id="8553030at2"/>
<dbReference type="PANTHER" id="PTHR44757:SF2">
    <property type="entry name" value="BIOFILM ARCHITECTURE MAINTENANCE PROTEIN MBAA"/>
    <property type="match status" value="1"/>
</dbReference>
<dbReference type="SMART" id="SM00267">
    <property type="entry name" value="GGDEF"/>
    <property type="match status" value="1"/>
</dbReference>
<dbReference type="Gene3D" id="3.30.70.270">
    <property type="match status" value="1"/>
</dbReference>
<keyword evidence="6" id="KW-1185">Reference proteome</keyword>
<keyword evidence="2" id="KW-0973">c-di-GMP</keyword>
<evidence type="ECO:0000313" key="6">
    <source>
        <dbReference type="Proteomes" id="UP000034228"/>
    </source>
</evidence>
<proteinExistence type="predicted"/>
<dbReference type="FunFam" id="3.20.20.450:FF:000001">
    <property type="entry name" value="Cyclic di-GMP phosphodiesterase yahA"/>
    <property type="match status" value="1"/>
</dbReference>
<feature type="domain" description="EAL" evidence="3">
    <location>
        <begin position="362"/>
        <end position="616"/>
    </location>
</feature>
<dbReference type="STRING" id="336831.WG68_11585"/>
<dbReference type="Proteomes" id="UP000034228">
    <property type="component" value="Unassembled WGS sequence"/>
</dbReference>
<dbReference type="InterPro" id="IPR003018">
    <property type="entry name" value="GAF"/>
</dbReference>
<dbReference type="PATRIC" id="fig|336831.14.peg.531"/>
<evidence type="ECO:0000313" key="5">
    <source>
        <dbReference type="EMBL" id="KKO45352.1"/>
    </source>
</evidence>
<reference evidence="5 6" key="1">
    <citation type="submission" date="2015-03" db="EMBL/GenBank/DDBJ databases">
        <title>Draft genome sequences of two protease-producing strains of Arsukibacterium isolated from two cold and alkaline environments.</title>
        <authorList>
            <person name="Lylloff J.E."/>
            <person name="Skov L.B."/>
            <person name="Jepsen M."/>
            <person name="Hallin P.F."/>
            <person name="Sorensen S.J."/>
            <person name="Stougaard P."/>
            <person name="Glaring M.A."/>
        </authorList>
    </citation>
    <scope>NUCLEOTIDE SEQUENCE [LARGE SCALE GENOMIC DNA]</scope>
    <source>
        <strain evidence="5 6">GCM72</strain>
    </source>
</reference>
<dbReference type="PANTHER" id="PTHR44757">
    <property type="entry name" value="DIGUANYLATE CYCLASE DGCP"/>
    <property type="match status" value="1"/>
</dbReference>
<organism evidence="5 6">
    <name type="scientific">Arsukibacterium ikkense</name>
    <dbReference type="NCBI Taxonomy" id="336831"/>
    <lineage>
        <taxon>Bacteria</taxon>
        <taxon>Pseudomonadati</taxon>
        <taxon>Pseudomonadota</taxon>
        <taxon>Gammaproteobacteria</taxon>
        <taxon>Chromatiales</taxon>
        <taxon>Chromatiaceae</taxon>
        <taxon>Arsukibacterium</taxon>
    </lineage>
</organism>
<dbReference type="PROSITE" id="PS50887">
    <property type="entry name" value="GGDEF"/>
    <property type="match status" value="1"/>
</dbReference>
<dbReference type="Pfam" id="PF01590">
    <property type="entry name" value="GAF"/>
    <property type="match status" value="1"/>
</dbReference>
<dbReference type="InterPro" id="IPR043128">
    <property type="entry name" value="Rev_trsase/Diguanyl_cyclase"/>
</dbReference>
<evidence type="ECO:0000259" key="4">
    <source>
        <dbReference type="PROSITE" id="PS50887"/>
    </source>
</evidence>
<dbReference type="InterPro" id="IPR029016">
    <property type="entry name" value="GAF-like_dom_sf"/>
</dbReference>
<dbReference type="RefSeq" id="WP_046557847.1">
    <property type="nucleotide sequence ID" value="NZ_LAHO01000010.1"/>
</dbReference>
<dbReference type="SMART" id="SM00052">
    <property type="entry name" value="EAL"/>
    <property type="match status" value="1"/>
</dbReference>
<dbReference type="EMBL" id="LAHO01000010">
    <property type="protein sequence ID" value="KKO45352.1"/>
    <property type="molecule type" value="Genomic_DNA"/>
</dbReference>
<dbReference type="SUPFAM" id="SSF55073">
    <property type="entry name" value="Nucleotide cyclase"/>
    <property type="match status" value="1"/>
</dbReference>
<dbReference type="SMART" id="SM00065">
    <property type="entry name" value="GAF"/>
    <property type="match status" value="1"/>
</dbReference>
<evidence type="ECO:0000256" key="2">
    <source>
        <dbReference type="ARBA" id="ARBA00022636"/>
    </source>
</evidence>
<dbReference type="SUPFAM" id="SSF141868">
    <property type="entry name" value="EAL domain-like"/>
    <property type="match status" value="1"/>
</dbReference>
<protein>
    <recommendedName>
        <fullName evidence="1">cyclic-guanylate-specific phosphodiesterase</fullName>
        <ecNumber evidence="1">3.1.4.52</ecNumber>
    </recommendedName>
</protein>
<dbReference type="InterPro" id="IPR001633">
    <property type="entry name" value="EAL_dom"/>
</dbReference>
<sequence>MPVPVNNNVAFFQLIADISTSFVLSPATEVDTAVNDALARIGTFFDADRSYVFQFNAAISHADNTHEWCAPGIIAQQAMLQQLSVTTFGGWMSALQSGKAVQINDISQLDANSAEYQLLAAQGIQSVLMLPLLAQNSLLGMFGLDIVHNKQRWTEEQVAALSLIAGNISGSFLRQRAEQQITQLAFFDQLTQLPNRRLILDRLQQALANSKRNNCFGAVLFIDLDNFKHFNDSHGFEQGDELLKHVGSAIQNVLREGDTVGRFAADEFVLILEQLASSSLEAVDAVKVVAKKLMQAVTQQYQRQHIRYHNSVSIGVSIFTGYQQSPDMLITQADMAMYQAKAAGRNCIYFFDPTMQQKASQRTELDNELRQAINEQQFELFYQLQVGRAGQALGAEALIRWRHPTRGLVGPDNFIGFAEESGLIVAIGNWVLLSACKQLRRWQQQGLTADLSVAVNISASQFRQPDFVNTVQQILQQTGANPAKLKLELTESLLITDINDVVDKIQQLAATGIGFALDDFGTGYSSLAYLKRLPLTQLKIDRSFVRDILTDSNDEAIARMIVALGNTLGLEVLAEGIETPSQFVALQQLGCYQYQGYLFGKPLPVAEFNAALLSLPTPAS</sequence>
<dbReference type="AlphaFoldDB" id="A0A0M2V3C0"/>
<feature type="domain" description="GGDEF" evidence="4">
    <location>
        <begin position="215"/>
        <end position="353"/>
    </location>
</feature>
<comment type="caution">
    <text evidence="5">The sequence shown here is derived from an EMBL/GenBank/DDBJ whole genome shotgun (WGS) entry which is preliminary data.</text>
</comment>
<dbReference type="InterPro" id="IPR035919">
    <property type="entry name" value="EAL_sf"/>
</dbReference>
<dbReference type="Gene3D" id="3.30.450.40">
    <property type="match status" value="1"/>
</dbReference>